<evidence type="ECO:0000313" key="5">
    <source>
        <dbReference type="Proteomes" id="UP000198862"/>
    </source>
</evidence>
<sequence>MRYFLFFLSFFSCSVFAVQIKFPEELIPLQVDSNKIEHSLFSPVDEIKLTQGMHKIQLKYSDLFELDFDDHEVVESQPFWIKVNISSKSNYRLIFDAPQDVEAAHIFAKAPLVMLEQLLTGDVAIIEKSSEPEVSISEIKPDQVIKEPKVLDMLDFWWKQANEDEKTLFLKSLEK</sequence>
<dbReference type="PANTHER" id="PTHR38108">
    <property type="entry name" value="UPF0319 PROTEIN YCCT"/>
    <property type="match status" value="1"/>
</dbReference>
<dbReference type="PANTHER" id="PTHR38108:SF1">
    <property type="entry name" value="UPF0319 PROTEIN YCCT"/>
    <property type="match status" value="1"/>
</dbReference>
<dbReference type="RefSeq" id="WP_177208095.1">
    <property type="nucleotide sequence ID" value="NZ_FOLO01000036.1"/>
</dbReference>
<dbReference type="EMBL" id="FOLO01000036">
    <property type="protein sequence ID" value="SFD14599.1"/>
    <property type="molecule type" value="Genomic_DNA"/>
</dbReference>
<name>A0A1I1PXN9_9GAMM</name>
<dbReference type="InterPro" id="IPR018635">
    <property type="entry name" value="UPF0319"/>
</dbReference>
<keyword evidence="5" id="KW-1185">Reference proteome</keyword>
<protein>
    <recommendedName>
        <fullName evidence="6">DUF2057 domain-containing protein</fullName>
    </recommendedName>
</protein>
<dbReference type="AlphaFoldDB" id="A0A1I1PXN9"/>
<dbReference type="Pfam" id="PF09829">
    <property type="entry name" value="DUF2057"/>
    <property type="match status" value="1"/>
</dbReference>
<evidence type="ECO:0000256" key="1">
    <source>
        <dbReference type="ARBA" id="ARBA00008490"/>
    </source>
</evidence>
<proteinExistence type="inferred from homology"/>
<evidence type="ECO:0000256" key="3">
    <source>
        <dbReference type="SAM" id="SignalP"/>
    </source>
</evidence>
<evidence type="ECO:0000313" key="4">
    <source>
        <dbReference type="EMBL" id="SFD14599.1"/>
    </source>
</evidence>
<feature type="signal peptide" evidence="3">
    <location>
        <begin position="1"/>
        <end position="17"/>
    </location>
</feature>
<gene>
    <name evidence="4" type="ORF">SAMN02745724_03639</name>
</gene>
<evidence type="ECO:0008006" key="6">
    <source>
        <dbReference type="Google" id="ProtNLM"/>
    </source>
</evidence>
<accession>A0A1I1PXN9</accession>
<reference evidence="4 5" key="1">
    <citation type="submission" date="2016-10" db="EMBL/GenBank/DDBJ databases">
        <authorList>
            <person name="de Groot N.N."/>
        </authorList>
    </citation>
    <scope>NUCLEOTIDE SEQUENCE [LARGE SCALE GENOMIC DNA]</scope>
    <source>
        <strain evidence="4 5">DSM 6059</strain>
    </source>
</reference>
<dbReference type="Proteomes" id="UP000198862">
    <property type="component" value="Unassembled WGS sequence"/>
</dbReference>
<keyword evidence="2 3" id="KW-0732">Signal</keyword>
<organism evidence="4 5">
    <name type="scientific">Pseudoalteromonas denitrificans DSM 6059</name>
    <dbReference type="NCBI Taxonomy" id="1123010"/>
    <lineage>
        <taxon>Bacteria</taxon>
        <taxon>Pseudomonadati</taxon>
        <taxon>Pseudomonadota</taxon>
        <taxon>Gammaproteobacteria</taxon>
        <taxon>Alteromonadales</taxon>
        <taxon>Pseudoalteromonadaceae</taxon>
        <taxon>Pseudoalteromonas</taxon>
    </lineage>
</organism>
<evidence type="ECO:0000256" key="2">
    <source>
        <dbReference type="ARBA" id="ARBA00022729"/>
    </source>
</evidence>
<comment type="similarity">
    <text evidence="1">Belongs to the UPF0319 family.</text>
</comment>
<feature type="chain" id="PRO_5011698540" description="DUF2057 domain-containing protein" evidence="3">
    <location>
        <begin position="18"/>
        <end position="175"/>
    </location>
</feature>